<keyword evidence="1" id="KW-1133">Transmembrane helix</keyword>
<sequence>MDTRPDLTRPHLVTGVALSAAAILAVLTLVLFPDGPLPQPTPRTSFLIALTSPALTAGAVLLTATLGVLSGGLALAGRMPRTLLAAVAALHVLVIGVGTASMSTLMVAGYLTALAVPVAVVLLIVQGLRRRGPGRIVAAIAGLALVAGLALRGGVILTLAGDLGPKMLAGIPDMVLALLPVLIGASWAVTLVLVARGTEAARRATTWVTDHRVPLTVLAAAGPLPYAAARATWLTPWPLFAPDAVQLTADMRLWGILLGAGGLLGSLLTLLLITPWAQVFPRWMPGVAGRPVPLAAAVVPGGLVASLLCFAAVPTLHGAAMMDPALVLEFALIFPLWLWGPSLALAVWGFTGERLGAGSSAREASARITLPSAPGQDRMGA</sequence>
<feature type="transmembrane region" description="Helical" evidence="1">
    <location>
        <begin position="253"/>
        <end position="273"/>
    </location>
</feature>
<keyword evidence="3" id="KW-1185">Reference proteome</keyword>
<feature type="transmembrane region" description="Helical" evidence="1">
    <location>
        <begin position="294"/>
        <end position="313"/>
    </location>
</feature>
<accession>A0ABW4PT31</accession>
<keyword evidence="1" id="KW-0812">Transmembrane</keyword>
<dbReference type="Proteomes" id="UP001597280">
    <property type="component" value="Unassembled WGS sequence"/>
</dbReference>
<dbReference type="RefSeq" id="WP_343903273.1">
    <property type="nucleotide sequence ID" value="NZ_BAAAIS010000001.1"/>
</dbReference>
<name>A0ABW4PT31_9MICO</name>
<dbReference type="EMBL" id="JBHUFL010000001">
    <property type="protein sequence ID" value="MFD1833513.1"/>
    <property type="molecule type" value="Genomic_DNA"/>
</dbReference>
<protein>
    <submittedName>
        <fullName evidence="2">Uncharacterized protein</fullName>
    </submittedName>
</protein>
<gene>
    <name evidence="2" type="ORF">ACFSDA_00375</name>
</gene>
<feature type="transmembrane region" description="Helical" evidence="1">
    <location>
        <begin position="325"/>
        <end position="350"/>
    </location>
</feature>
<feature type="transmembrane region" description="Helical" evidence="1">
    <location>
        <begin position="137"/>
        <end position="160"/>
    </location>
</feature>
<evidence type="ECO:0000256" key="1">
    <source>
        <dbReference type="SAM" id="Phobius"/>
    </source>
</evidence>
<feature type="transmembrane region" description="Helical" evidence="1">
    <location>
        <begin position="52"/>
        <end position="76"/>
    </location>
</feature>
<evidence type="ECO:0000313" key="3">
    <source>
        <dbReference type="Proteomes" id="UP001597280"/>
    </source>
</evidence>
<feature type="transmembrane region" description="Helical" evidence="1">
    <location>
        <begin position="12"/>
        <end position="32"/>
    </location>
</feature>
<comment type="caution">
    <text evidence="2">The sequence shown here is derived from an EMBL/GenBank/DDBJ whole genome shotgun (WGS) entry which is preliminary data.</text>
</comment>
<organism evidence="2 3">
    <name type="scientific">Brachybacterium rhamnosum</name>
    <dbReference type="NCBI Taxonomy" id="173361"/>
    <lineage>
        <taxon>Bacteria</taxon>
        <taxon>Bacillati</taxon>
        <taxon>Actinomycetota</taxon>
        <taxon>Actinomycetes</taxon>
        <taxon>Micrococcales</taxon>
        <taxon>Dermabacteraceae</taxon>
        <taxon>Brachybacterium</taxon>
    </lineage>
</organism>
<proteinExistence type="predicted"/>
<feature type="transmembrane region" description="Helical" evidence="1">
    <location>
        <begin position="83"/>
        <end position="101"/>
    </location>
</feature>
<feature type="transmembrane region" description="Helical" evidence="1">
    <location>
        <begin position="107"/>
        <end position="125"/>
    </location>
</feature>
<keyword evidence="1" id="KW-0472">Membrane</keyword>
<feature type="transmembrane region" description="Helical" evidence="1">
    <location>
        <begin position="175"/>
        <end position="194"/>
    </location>
</feature>
<evidence type="ECO:0000313" key="2">
    <source>
        <dbReference type="EMBL" id="MFD1833513.1"/>
    </source>
</evidence>
<reference evidence="3" key="1">
    <citation type="journal article" date="2019" name="Int. J. Syst. Evol. Microbiol.">
        <title>The Global Catalogue of Microorganisms (GCM) 10K type strain sequencing project: providing services to taxonomists for standard genome sequencing and annotation.</title>
        <authorList>
            <consortium name="The Broad Institute Genomics Platform"/>
            <consortium name="The Broad Institute Genome Sequencing Center for Infectious Disease"/>
            <person name="Wu L."/>
            <person name="Ma J."/>
        </authorList>
    </citation>
    <scope>NUCLEOTIDE SEQUENCE [LARGE SCALE GENOMIC DNA]</scope>
    <source>
        <strain evidence="3">JCM 11650</strain>
    </source>
</reference>